<reference evidence="10" key="1">
    <citation type="submission" date="2018-11" db="EMBL/GenBank/DDBJ databases">
        <authorList>
            <person name="Grassa J C."/>
        </authorList>
    </citation>
    <scope>NUCLEOTIDE SEQUENCE [LARGE SCALE GENOMIC DNA]</scope>
</reference>
<sequence length="1762" mass="195437">MEFVGRAVRREIKGRGVLSGLVKSYKSSSGLFEVDYEDGDSEELDLAEVSLLVGGELQLVEVDEDEPSQHDRRLKKRRRLEKGGQAPGDSGNAGRNIVTDGTLGNDDGVGGDLNDNCVSLNDGKEGNLEMGHGVGRNLELNGDLNGNVSSTSEFDKTLSEKEGLADSVSGNGDLKDGFDLNAGFNLNLSDDSNLHFNPEENLKKLDQIDLNLDVNGDFDKNLNSGDFHFSSLGIQRKGCNFDLNLEVLEDVKEAESEGNRQLTSLDNVGDGQTKDGDEGVEEKLVEEGIGLNGNSTKVHLDMNEDVNVTSGKDVCSAEVVANECSGSIQDGKPVASVAVVDTSSVGDCDLTEAQVRDGYSEAGIQMINEHLDNSGSPSSRKGSRSKRKKLSDNIKSPSEMVLRRSARRGSAQNHISITLCTAMDTPSSPAVSAITEEKPGTSCGKVFEKPCVLLPPKLQLPPSSQIIDLSDIPILDLFSVYAFLRSFSTLLFLSPFEVEDFVAALKCKCPSSLFDNVHVSILQTLRKHLEYLSSEGSESASDCLRSLNWDFLDLITWPVFMVEYFVIYGSGLKPSFDLSTLKLFKVDYYQQPSSVKIEMLRCLCDDLIEVESIRSELNRRSLEAEPDMICERNLNFESRKKRRVSLGISSGSCLDDKAVDGAVDWNYDECCLCKMDGNLICCDGCPAAYHSRCVGVASDHLPDGDWYCPECVIDKHTPWMKPRKSLRGAELLGIDPHGRLYFNSASYLLVSDSYDTESSFSYYHRDDLNMVIKVLKSSDFYYGDILVAICKHWGNVSLDGSSKSIDSLYSMSSDMFRKSQNHDLSNTLAPLTSPETHVNNETGKESKMKEHANIGDSGHSDISKSVNILDAMTVTGSSLVTSEGSAETQSDIQGKHIAFGDCPLKSMLDVKQELNTESAGPVNTSISVTTRNCSTSQAQCGSGYVNYYTFGQIASLVAEDLVGKSSEKIKVGAVILEEEIISRQMRAILKRFSKFCWSNMQNFNVDLQKEKCGWCFPCRTAADDRECLFFTNTVNVREFPNGDMLTLQSMKNRDSHLIDVLYQILSIENRLHGLLLGPWLNQDHTKLWRKSALKASDITSVKHILLTLVSNLGRLALSTEWLKYMDSDVSMGSASHIVTSSARGSSKHMIARKRLKSLDIEPGPTLNTASGLGIFWWRGGRLSRQMFNWKVLPHSLVSKAARQGGCTKIQGILYPENSEYAKRSKYVVWQGAVETSTSAEQLAFQVRELDSNIKWDEIENTHSLPALDKESRKSIRLFKKVIIRRKCIQGGLVKYLLDFGGKRRAIPDVVKKHGSVIEESSSERKKYWLEESYVPLHLLKNFEEKRVGRKANDLKYGKVTESGRVKKSPQEKRGFAYLFAKAERSEYYQCGHCSKDVLIREAVSCQYCKGFFHKRHVRKSAGAIIAKCTYTCHRCQNGIRVNIDTKKGKTGKRGTKAKSLKSKSVQKDGRSSRLKGSKNKSIGLQVQSKGKTKATPAVPLRRSARRAKSVLLQNKKNRGRRKGKQAKSKAKLKKAVHGKPKKVSPPYRKKRTYVSHSYWLNGLQLTRNLDDERVLLFRDKNFMPPSEQSHILPDQPKCQLCDEAGHTSTSSYIACQICGEWFHGDGFGLKTENIDRVIGFRCHTCRESAPPVCPQSILARTDMSQLPKVQNSAAVECTEEVSNAVPPLSECVLPGRLSGIPNKTLKWSFASKDQYFKEGLDVRWCTLWVLVRPSGVSIPVFDSLLSISEFIVATLLGINSFG</sequence>
<dbReference type="CDD" id="cd15517">
    <property type="entry name" value="PHD_TCF19_like"/>
    <property type="match status" value="1"/>
</dbReference>
<reference evidence="10" key="2">
    <citation type="submission" date="2021-03" db="UniProtKB">
        <authorList>
            <consortium name="EnsemblPlants"/>
        </authorList>
    </citation>
    <scope>IDENTIFICATION</scope>
</reference>
<feature type="compositionally biased region" description="Basic residues" evidence="7">
    <location>
        <begin position="1448"/>
        <end position="1461"/>
    </location>
</feature>
<evidence type="ECO:0000313" key="10">
    <source>
        <dbReference type="EnsemblPlants" id="cds.evm.model.06.1161"/>
    </source>
</evidence>
<feature type="compositionally biased region" description="Polar residues" evidence="7">
    <location>
        <begin position="1479"/>
        <end position="1489"/>
    </location>
</feature>
<feature type="region of interest" description="Disordered" evidence="7">
    <location>
        <begin position="256"/>
        <end position="277"/>
    </location>
</feature>
<dbReference type="Gene3D" id="3.30.40.10">
    <property type="entry name" value="Zinc/RING finger domain, C3HC4 (zinc finger)"/>
    <property type="match status" value="2"/>
</dbReference>
<dbReference type="InterPro" id="IPR019787">
    <property type="entry name" value="Znf_PHD-finger"/>
</dbReference>
<proteinExistence type="predicted"/>
<feature type="domain" description="DDT" evidence="9">
    <location>
        <begin position="471"/>
        <end position="531"/>
    </location>
</feature>
<feature type="region of interest" description="Disordered" evidence="7">
    <location>
        <begin position="826"/>
        <end position="857"/>
    </location>
</feature>
<organism evidence="10 11">
    <name type="scientific">Cannabis sativa</name>
    <name type="common">Hemp</name>
    <name type="synonym">Marijuana</name>
    <dbReference type="NCBI Taxonomy" id="3483"/>
    <lineage>
        <taxon>Eukaryota</taxon>
        <taxon>Viridiplantae</taxon>
        <taxon>Streptophyta</taxon>
        <taxon>Embryophyta</taxon>
        <taxon>Tracheophyta</taxon>
        <taxon>Spermatophyta</taxon>
        <taxon>Magnoliopsida</taxon>
        <taxon>eudicotyledons</taxon>
        <taxon>Gunneridae</taxon>
        <taxon>Pentapetalae</taxon>
        <taxon>rosids</taxon>
        <taxon>fabids</taxon>
        <taxon>Rosales</taxon>
        <taxon>Cannabaceae</taxon>
        <taxon>Cannabis</taxon>
    </lineage>
</organism>
<dbReference type="SMART" id="SM00571">
    <property type="entry name" value="DDT"/>
    <property type="match status" value="1"/>
</dbReference>
<dbReference type="GO" id="GO:0000785">
    <property type="term" value="C:chromatin"/>
    <property type="evidence" value="ECO:0007669"/>
    <property type="project" value="UniProtKB-ARBA"/>
</dbReference>
<feature type="compositionally biased region" description="Polar residues" evidence="7">
    <location>
        <begin position="826"/>
        <end position="841"/>
    </location>
</feature>
<evidence type="ECO:0000256" key="2">
    <source>
        <dbReference type="ARBA" id="ARBA00022723"/>
    </source>
</evidence>
<dbReference type="PROSITE" id="PS50827">
    <property type="entry name" value="DDT"/>
    <property type="match status" value="1"/>
</dbReference>
<feature type="region of interest" description="Disordered" evidence="7">
    <location>
        <begin position="64"/>
        <end position="110"/>
    </location>
</feature>
<feature type="domain" description="PHD-type" evidence="8">
    <location>
        <begin position="667"/>
        <end position="714"/>
    </location>
</feature>
<dbReference type="CDD" id="cd15532">
    <property type="entry name" value="PHD2_CHD_II"/>
    <property type="match status" value="1"/>
</dbReference>
<protein>
    <submittedName>
        <fullName evidence="10">Uncharacterized protein</fullName>
    </submittedName>
</protein>
<keyword evidence="2" id="KW-0479">Metal-binding</keyword>
<dbReference type="InterPro" id="IPR047365">
    <property type="entry name" value="Tudor_AtPTM-like"/>
</dbReference>
<keyword evidence="4" id="KW-0862">Zinc</keyword>
<evidence type="ECO:0000256" key="6">
    <source>
        <dbReference type="PROSITE-ProRule" id="PRU00146"/>
    </source>
</evidence>
<dbReference type="GO" id="GO:0008270">
    <property type="term" value="F:zinc ion binding"/>
    <property type="evidence" value="ECO:0007669"/>
    <property type="project" value="UniProtKB-KW"/>
</dbReference>
<accession>A0A803PTC2</accession>
<feature type="region of interest" description="Disordered" evidence="7">
    <location>
        <begin position="1446"/>
        <end position="1547"/>
    </location>
</feature>
<dbReference type="InterPro" id="IPR001965">
    <property type="entry name" value="Znf_PHD"/>
</dbReference>
<dbReference type="SMART" id="SM00249">
    <property type="entry name" value="PHD"/>
    <property type="match status" value="2"/>
</dbReference>
<dbReference type="InterPro" id="IPR011011">
    <property type="entry name" value="Znf_FYVE_PHD"/>
</dbReference>
<evidence type="ECO:0000256" key="7">
    <source>
        <dbReference type="SAM" id="MobiDB-lite"/>
    </source>
</evidence>
<evidence type="ECO:0000256" key="4">
    <source>
        <dbReference type="ARBA" id="ARBA00022833"/>
    </source>
</evidence>
<dbReference type="GO" id="GO:0005634">
    <property type="term" value="C:nucleus"/>
    <property type="evidence" value="ECO:0007669"/>
    <property type="project" value="UniProtKB-SubCell"/>
</dbReference>
<dbReference type="Pfam" id="PF21743">
    <property type="entry name" value="PTM_DIR17_Tudor"/>
    <property type="match status" value="1"/>
</dbReference>
<evidence type="ECO:0000256" key="3">
    <source>
        <dbReference type="ARBA" id="ARBA00022771"/>
    </source>
</evidence>
<name>A0A803PTC2_CANSA</name>
<feature type="region of interest" description="Disordered" evidence="7">
    <location>
        <begin position="369"/>
        <end position="401"/>
    </location>
</feature>
<feature type="compositionally biased region" description="Basic and acidic residues" evidence="7">
    <location>
        <begin position="842"/>
        <end position="857"/>
    </location>
</feature>
<evidence type="ECO:0000256" key="1">
    <source>
        <dbReference type="ARBA" id="ARBA00004123"/>
    </source>
</evidence>
<evidence type="ECO:0000313" key="11">
    <source>
        <dbReference type="Proteomes" id="UP000596661"/>
    </source>
</evidence>
<feature type="compositionally biased region" description="Basic residues" evidence="7">
    <location>
        <begin position="1515"/>
        <end position="1547"/>
    </location>
</feature>
<keyword evidence="3 6" id="KW-0863">Zinc-finger</keyword>
<dbReference type="InterPro" id="IPR056618">
    <property type="entry name" value="Chromo_PTM"/>
</dbReference>
<dbReference type="InterPro" id="IPR019786">
    <property type="entry name" value="Zinc_finger_PHD-type_CS"/>
</dbReference>
<evidence type="ECO:0000259" key="9">
    <source>
        <dbReference type="PROSITE" id="PS50827"/>
    </source>
</evidence>
<evidence type="ECO:0000256" key="5">
    <source>
        <dbReference type="ARBA" id="ARBA00023242"/>
    </source>
</evidence>
<dbReference type="PANTHER" id="PTHR46508:SF5">
    <property type="entry name" value="PHD-FINGER AND DNA BINDING DOMAIN-CONTAINING PROTEIN"/>
    <property type="match status" value="1"/>
</dbReference>
<dbReference type="Pfam" id="PF02791">
    <property type="entry name" value="DDT"/>
    <property type="match status" value="1"/>
</dbReference>
<dbReference type="EnsemblPlants" id="evm.model.06.1161">
    <property type="protein sequence ID" value="cds.evm.model.06.1161"/>
    <property type="gene ID" value="evm.TU.06.1161"/>
</dbReference>
<comment type="subcellular location">
    <subcellularLocation>
        <location evidence="1">Nucleus</location>
    </subcellularLocation>
</comment>
<dbReference type="InterPro" id="IPR018501">
    <property type="entry name" value="DDT_dom"/>
</dbReference>
<dbReference type="PROSITE" id="PS01359">
    <property type="entry name" value="ZF_PHD_1"/>
    <property type="match status" value="1"/>
</dbReference>
<dbReference type="Pfam" id="PF00628">
    <property type="entry name" value="PHD"/>
    <property type="match status" value="1"/>
</dbReference>
<dbReference type="Gramene" id="evm.model.06.1161">
    <property type="protein sequence ID" value="cds.evm.model.06.1161"/>
    <property type="gene ID" value="evm.TU.06.1161"/>
</dbReference>
<dbReference type="EMBL" id="UZAU01000594">
    <property type="status" value="NOT_ANNOTATED_CDS"/>
    <property type="molecule type" value="Genomic_DNA"/>
</dbReference>
<dbReference type="InterPro" id="IPR013083">
    <property type="entry name" value="Znf_RING/FYVE/PHD"/>
</dbReference>
<dbReference type="SUPFAM" id="SSF57903">
    <property type="entry name" value="FYVE/PHD zinc finger"/>
    <property type="match status" value="2"/>
</dbReference>
<dbReference type="Proteomes" id="UP000596661">
    <property type="component" value="Chromosome 6"/>
</dbReference>
<dbReference type="InterPro" id="IPR028942">
    <property type="entry name" value="WHIM1_dom"/>
</dbReference>
<dbReference type="Pfam" id="PF15612">
    <property type="entry name" value="WHIM1"/>
    <property type="match status" value="1"/>
</dbReference>
<keyword evidence="11" id="KW-1185">Reference proteome</keyword>
<dbReference type="PANTHER" id="PTHR46508">
    <property type="entry name" value="PHD FINGER FAMILY PROTEIN"/>
    <property type="match status" value="1"/>
</dbReference>
<dbReference type="PROSITE" id="PS50016">
    <property type="entry name" value="ZF_PHD_2"/>
    <property type="match status" value="1"/>
</dbReference>
<evidence type="ECO:0000259" key="8">
    <source>
        <dbReference type="PROSITE" id="PS50016"/>
    </source>
</evidence>
<dbReference type="Pfam" id="PF24294">
    <property type="entry name" value="Chromo_PTM"/>
    <property type="match status" value="1"/>
</dbReference>
<keyword evidence="5" id="KW-0539">Nucleus</keyword>
<dbReference type="OMA" id="IDRHKPW"/>